<accession>A0A401GP81</accession>
<comment type="caution">
    <text evidence="1">The sequence shown here is derived from an EMBL/GenBank/DDBJ whole genome shotgun (WGS) entry which is preliminary data.</text>
</comment>
<sequence length="70" mass="7842">MLDIVRLRTNRSPPVYVEYKPGVEFSIEFGGARSAPTIEDRGCKYDAARVRDLYRDAEDDGRSCDGTGQV</sequence>
<gene>
    <name evidence="1" type="ORF">SCP_0600040</name>
</gene>
<dbReference type="EMBL" id="BFAD01000006">
    <property type="protein sequence ID" value="GBE84027.1"/>
    <property type="molecule type" value="Genomic_DNA"/>
</dbReference>
<organism evidence="1 2">
    <name type="scientific">Sparassis crispa</name>
    <dbReference type="NCBI Taxonomy" id="139825"/>
    <lineage>
        <taxon>Eukaryota</taxon>
        <taxon>Fungi</taxon>
        <taxon>Dikarya</taxon>
        <taxon>Basidiomycota</taxon>
        <taxon>Agaricomycotina</taxon>
        <taxon>Agaricomycetes</taxon>
        <taxon>Polyporales</taxon>
        <taxon>Sparassidaceae</taxon>
        <taxon>Sparassis</taxon>
    </lineage>
</organism>
<proteinExistence type="predicted"/>
<name>A0A401GP81_9APHY</name>
<evidence type="ECO:0000313" key="1">
    <source>
        <dbReference type="EMBL" id="GBE84027.1"/>
    </source>
</evidence>
<reference evidence="1 2" key="1">
    <citation type="journal article" date="2018" name="Sci. Rep.">
        <title>Genome sequence of the cauliflower mushroom Sparassis crispa (Hanabiratake) and its association with beneficial usage.</title>
        <authorList>
            <person name="Kiyama R."/>
            <person name="Furutani Y."/>
            <person name="Kawaguchi K."/>
            <person name="Nakanishi T."/>
        </authorList>
    </citation>
    <scope>NUCLEOTIDE SEQUENCE [LARGE SCALE GENOMIC DNA]</scope>
</reference>
<evidence type="ECO:0000313" key="2">
    <source>
        <dbReference type="Proteomes" id="UP000287166"/>
    </source>
</evidence>
<protein>
    <submittedName>
        <fullName evidence="1">Uncharacterized protein</fullName>
    </submittedName>
</protein>
<dbReference type="RefSeq" id="XP_027614940.1">
    <property type="nucleotide sequence ID" value="XM_027759139.1"/>
</dbReference>
<dbReference type="AlphaFoldDB" id="A0A401GP81"/>
<dbReference type="InParanoid" id="A0A401GP81"/>
<dbReference type="Proteomes" id="UP000287166">
    <property type="component" value="Unassembled WGS sequence"/>
</dbReference>
<dbReference type="GeneID" id="38780944"/>
<keyword evidence="2" id="KW-1185">Reference proteome</keyword>